<evidence type="ECO:0000313" key="3">
    <source>
        <dbReference type="Proteomes" id="UP000052978"/>
    </source>
</evidence>
<organism evidence="2 3">
    <name type="scientific">Myotis brandtii</name>
    <name type="common">Brandt's bat</name>
    <dbReference type="NCBI Taxonomy" id="109478"/>
    <lineage>
        <taxon>Eukaryota</taxon>
        <taxon>Metazoa</taxon>
        <taxon>Chordata</taxon>
        <taxon>Craniata</taxon>
        <taxon>Vertebrata</taxon>
        <taxon>Euteleostomi</taxon>
        <taxon>Mammalia</taxon>
        <taxon>Eutheria</taxon>
        <taxon>Laurasiatheria</taxon>
        <taxon>Chiroptera</taxon>
        <taxon>Yangochiroptera</taxon>
        <taxon>Vespertilionidae</taxon>
        <taxon>Myotis</taxon>
    </lineage>
</organism>
<feature type="domain" description="Alpha-macroglobulin-like TED" evidence="1">
    <location>
        <begin position="42"/>
        <end position="90"/>
    </location>
</feature>
<dbReference type="InterPro" id="IPR008930">
    <property type="entry name" value="Terpenoid_cyclase/PrenylTrfase"/>
</dbReference>
<dbReference type="PANTHER" id="PTHR11412:SF81">
    <property type="entry name" value="COMPLEMENT C3"/>
    <property type="match status" value="1"/>
</dbReference>
<dbReference type="InterPro" id="IPR050473">
    <property type="entry name" value="A2M/Complement_sys"/>
</dbReference>
<keyword evidence="3" id="KW-1185">Reference proteome</keyword>
<dbReference type="KEGG" id="myb:102240854"/>
<name>S7QH39_MYOBR</name>
<dbReference type="AlphaFoldDB" id="S7QH39"/>
<dbReference type="GO" id="GO:0006956">
    <property type="term" value="P:complement activation"/>
    <property type="evidence" value="ECO:0007669"/>
    <property type="project" value="TreeGrafter"/>
</dbReference>
<reference evidence="2 3" key="1">
    <citation type="journal article" date="2013" name="Nat. Commun.">
        <title>Genome analysis reveals insights into physiology and longevity of the Brandt's bat Myotis brandtii.</title>
        <authorList>
            <person name="Seim I."/>
            <person name="Fang X."/>
            <person name="Xiong Z."/>
            <person name="Lobanov A.V."/>
            <person name="Huang Z."/>
            <person name="Ma S."/>
            <person name="Feng Y."/>
            <person name="Turanov A.A."/>
            <person name="Zhu Y."/>
            <person name="Lenz T.L."/>
            <person name="Gerashchenko M.V."/>
            <person name="Fan D."/>
            <person name="Hee Yim S."/>
            <person name="Yao X."/>
            <person name="Jordan D."/>
            <person name="Xiong Y."/>
            <person name="Ma Y."/>
            <person name="Lyapunov A.N."/>
            <person name="Chen G."/>
            <person name="Kulakova O.I."/>
            <person name="Sun Y."/>
            <person name="Lee S.G."/>
            <person name="Bronson R.T."/>
            <person name="Moskalev A.A."/>
            <person name="Sunyaev S.R."/>
            <person name="Zhang G."/>
            <person name="Krogh A."/>
            <person name="Wang J."/>
            <person name="Gladyshev V.N."/>
        </authorList>
    </citation>
    <scope>NUCLEOTIDE SEQUENCE [LARGE SCALE GENOMIC DNA]</scope>
</reference>
<protein>
    <submittedName>
        <fullName evidence="2">Complement C3</fullName>
    </submittedName>
</protein>
<dbReference type="SUPFAM" id="SSF48239">
    <property type="entry name" value="Terpenoid cyclases/Protein prenyltransferases"/>
    <property type="match status" value="1"/>
</dbReference>
<evidence type="ECO:0000259" key="1">
    <source>
        <dbReference type="Pfam" id="PF07678"/>
    </source>
</evidence>
<dbReference type="Proteomes" id="UP000052978">
    <property type="component" value="Unassembled WGS sequence"/>
</dbReference>
<sequence length="152" mass="17182">MNLKRPYAVAIAGYALAQLGKLEGPLLDTFLKTATDKNRWEEPGKRLYNVEATSYALLALLLLKDFDSIPPVVRWLNEQRYYGGGYGSTQASGPTSPRQMHPYLLQPDCLPIKMLRPREAVDCNEVEKSGFGFCCKSVYGFYTKFWMPQAAF</sequence>
<gene>
    <name evidence="2" type="ORF">D623_10000554</name>
</gene>
<dbReference type="PANTHER" id="PTHR11412">
    <property type="entry name" value="MACROGLOBULIN / COMPLEMENT"/>
    <property type="match status" value="1"/>
</dbReference>
<proteinExistence type="predicted"/>
<dbReference type="InterPro" id="IPR011626">
    <property type="entry name" value="Alpha-macroglobulin_TED"/>
</dbReference>
<evidence type="ECO:0000313" key="2">
    <source>
        <dbReference type="EMBL" id="EPQ20832.1"/>
    </source>
</evidence>
<dbReference type="EMBL" id="KE328228">
    <property type="protein sequence ID" value="EPQ20832.1"/>
    <property type="molecule type" value="Genomic_DNA"/>
</dbReference>
<dbReference type="GO" id="GO:0005615">
    <property type="term" value="C:extracellular space"/>
    <property type="evidence" value="ECO:0007669"/>
    <property type="project" value="InterPro"/>
</dbReference>
<dbReference type="Pfam" id="PF07678">
    <property type="entry name" value="TED_complement"/>
    <property type="match status" value="1"/>
</dbReference>
<dbReference type="Gene3D" id="1.50.10.20">
    <property type="match status" value="1"/>
</dbReference>
<accession>S7QH39</accession>
<dbReference type="eggNOG" id="KOG1366">
    <property type="taxonomic scope" value="Eukaryota"/>
</dbReference>